<dbReference type="OMA" id="PAWAQHN"/>
<dbReference type="HOGENOM" id="CLU_1848866_0_0_1"/>
<dbReference type="VEuPathDB" id="GiardiaDB:GL50803_6341"/>
<sequence>MNHQEPMRKIAGPLSSLSQSPNDSSTVSLEHLYMLDTSSDRMLEIDLATIPTGPSDGPAWAQHNFSYLDLPIEPVTPSEHQPSASEAKDTADKIASALDDLLSKDVLSLDSTQKIRPVISDEIDAGRCSSTESELARLY</sequence>
<feature type="region of interest" description="Disordered" evidence="1">
    <location>
        <begin position="1"/>
        <end position="29"/>
    </location>
</feature>
<name>D3KFZ0_GIAIC</name>
<gene>
    <name evidence="2" type="ORF">GL50803_006341</name>
</gene>
<evidence type="ECO:0000313" key="3">
    <source>
        <dbReference type="Proteomes" id="UP000001548"/>
    </source>
</evidence>
<dbReference type="AlphaFoldDB" id="D3KFZ0"/>
<evidence type="ECO:0000256" key="1">
    <source>
        <dbReference type="SAM" id="MobiDB-lite"/>
    </source>
</evidence>
<reference evidence="2 3" key="1">
    <citation type="journal article" date="2007" name="Science">
        <title>Genomic minimalism in the early diverging intestinal parasite Giardia lamblia.</title>
        <authorList>
            <person name="Morrison H.G."/>
            <person name="McArthur A.G."/>
            <person name="Gillin F.D."/>
            <person name="Aley S.B."/>
            <person name="Adam R.D."/>
            <person name="Olsen G.J."/>
            <person name="Best A.A."/>
            <person name="Cande W.Z."/>
            <person name="Chen F."/>
            <person name="Cipriano M.J."/>
            <person name="Davids B.J."/>
            <person name="Dawson S.C."/>
            <person name="Elmendorf H.G."/>
            <person name="Hehl A.B."/>
            <person name="Holder M.E."/>
            <person name="Huse S.M."/>
            <person name="Kim U.U."/>
            <person name="Lasek-Nesselquist E."/>
            <person name="Manning G."/>
            <person name="Nigam A."/>
            <person name="Nixon J.E."/>
            <person name="Palm D."/>
            <person name="Passamaneck N.E."/>
            <person name="Prabhu A."/>
            <person name="Reich C.I."/>
            <person name="Reiner D.S."/>
            <person name="Samuelson J."/>
            <person name="Svard S.G."/>
            <person name="Sogin M.L."/>
        </authorList>
    </citation>
    <scope>NUCLEOTIDE SEQUENCE [LARGE SCALE GENOMIC DNA]</scope>
    <source>
        <strain evidence="2 3">WB C6</strain>
    </source>
</reference>
<evidence type="ECO:0000313" key="2">
    <source>
        <dbReference type="EMBL" id="KAE8302895.1"/>
    </source>
</evidence>
<accession>D3KFZ0</accession>
<proteinExistence type="predicted"/>
<dbReference type="EMBL" id="AACB03000003">
    <property type="protein sequence ID" value="KAE8302895.1"/>
    <property type="molecule type" value="Genomic_DNA"/>
</dbReference>
<keyword evidence="3" id="KW-1185">Reference proteome</keyword>
<dbReference type="Proteomes" id="UP000001548">
    <property type="component" value="Unassembled WGS sequence"/>
</dbReference>
<protein>
    <submittedName>
        <fullName evidence="2">Uncharacterized protein</fullName>
    </submittedName>
</protein>
<organism evidence="2 3">
    <name type="scientific">Giardia intestinalis (strain ATCC 50803 / WB clone C6)</name>
    <name type="common">Giardia lamblia</name>
    <dbReference type="NCBI Taxonomy" id="184922"/>
    <lineage>
        <taxon>Eukaryota</taxon>
        <taxon>Metamonada</taxon>
        <taxon>Diplomonadida</taxon>
        <taxon>Hexamitidae</taxon>
        <taxon>Giardiinae</taxon>
        <taxon>Giardia</taxon>
    </lineage>
</organism>
<comment type="caution">
    <text evidence="2">The sequence shown here is derived from an EMBL/GenBank/DDBJ whole genome shotgun (WGS) entry which is preliminary data.</text>
</comment>
<feature type="compositionally biased region" description="Low complexity" evidence="1">
    <location>
        <begin position="13"/>
        <end position="25"/>
    </location>
</feature>